<accession>D6XTC9</accession>
<dbReference type="eggNOG" id="COG4116">
    <property type="taxonomic scope" value="Bacteria"/>
</dbReference>
<dbReference type="SUPFAM" id="SSF55154">
    <property type="entry name" value="CYTH-like phosphatases"/>
    <property type="match status" value="1"/>
</dbReference>
<dbReference type="SMART" id="SM01118">
    <property type="entry name" value="CYTH"/>
    <property type="match status" value="1"/>
</dbReference>
<dbReference type="KEGG" id="bse:Bsel_1553"/>
<dbReference type="HOGENOM" id="CLU_088898_1_0_9"/>
<organism evidence="2 3">
    <name type="scientific">Bacillus selenitireducens (strain ATCC 700615 / DSM 15326 / MLS10)</name>
    <dbReference type="NCBI Taxonomy" id="439292"/>
    <lineage>
        <taxon>Bacteria</taxon>
        <taxon>Bacillati</taxon>
        <taxon>Bacillota</taxon>
        <taxon>Bacilli</taxon>
        <taxon>Bacillales</taxon>
        <taxon>Bacillaceae</taxon>
        <taxon>Salisediminibacterium</taxon>
    </lineage>
</organism>
<protein>
    <submittedName>
        <fullName evidence="2">Adenylate cyclase</fullName>
    </submittedName>
</protein>
<dbReference type="EMBL" id="CP001791">
    <property type="protein sequence ID" value="ADH99065.1"/>
    <property type="molecule type" value="Genomic_DNA"/>
</dbReference>
<reference evidence="2" key="1">
    <citation type="submission" date="2009-10" db="EMBL/GenBank/DDBJ databases">
        <title>Complete sequence of Bacillus selenitireducens MLS10.</title>
        <authorList>
            <consortium name="US DOE Joint Genome Institute"/>
            <person name="Lucas S."/>
            <person name="Copeland A."/>
            <person name="Lapidus A."/>
            <person name="Glavina del Rio T."/>
            <person name="Dalin E."/>
            <person name="Tice H."/>
            <person name="Bruce D."/>
            <person name="Goodwin L."/>
            <person name="Pitluck S."/>
            <person name="Sims D."/>
            <person name="Brettin T."/>
            <person name="Detter J.C."/>
            <person name="Han C."/>
            <person name="Larimer F."/>
            <person name="Land M."/>
            <person name="Hauser L."/>
            <person name="Kyrpides N."/>
            <person name="Ovchinnikova G."/>
            <person name="Stolz J."/>
        </authorList>
    </citation>
    <scope>NUCLEOTIDE SEQUENCE [LARGE SCALE GENOMIC DNA]</scope>
    <source>
        <strain evidence="2">MLS10</strain>
    </source>
</reference>
<proteinExistence type="predicted"/>
<feature type="domain" description="CYTH" evidence="1">
    <location>
        <begin position="4"/>
        <end position="194"/>
    </location>
</feature>
<evidence type="ECO:0000313" key="2">
    <source>
        <dbReference type="EMBL" id="ADH99065.1"/>
    </source>
</evidence>
<dbReference type="PIRSF" id="PIRSF012526">
    <property type="entry name" value="CYTH_UCP012526"/>
    <property type="match status" value="1"/>
</dbReference>
<gene>
    <name evidence="2" type="ordered locus">Bsel_1553</name>
</gene>
<dbReference type="InterPro" id="IPR033469">
    <property type="entry name" value="CYTH-like_dom_sf"/>
</dbReference>
<evidence type="ECO:0000259" key="1">
    <source>
        <dbReference type="PROSITE" id="PS51707"/>
    </source>
</evidence>
<dbReference type="Pfam" id="PF01928">
    <property type="entry name" value="CYTH"/>
    <property type="match status" value="1"/>
</dbReference>
<evidence type="ECO:0000313" key="3">
    <source>
        <dbReference type="Proteomes" id="UP000000271"/>
    </source>
</evidence>
<dbReference type="CDD" id="cd07762">
    <property type="entry name" value="CYTH-like_Pase_1"/>
    <property type="match status" value="1"/>
</dbReference>
<name>D6XTC9_BACIE</name>
<dbReference type="Gene3D" id="2.40.320.10">
    <property type="entry name" value="Hypothetical Protein Pfu-838710-001"/>
    <property type="match status" value="1"/>
</dbReference>
<dbReference type="Proteomes" id="UP000000271">
    <property type="component" value="Chromosome"/>
</dbReference>
<sequence length="198" mass="23018">MSQEIEIEFKQRLDLQSYERLMEHYKHDRSPVFHQINHYFETAGFLLKSYGSALRIREKAGQMTLTLKQPYSEGLLETHQPVTEDAFSTMKQSGQVPNGEVREQLLLLIKAADLPELTYLGSLSTDRSEVQLNEGLLVLDRSMYFDITDYELEFESTDYDKGRRFFDGLLQSLKLTPDPPPNKIKRFFDAKAKRSDVQ</sequence>
<dbReference type="STRING" id="439292.Bsel_1553"/>
<keyword evidence="3" id="KW-1185">Reference proteome</keyword>
<dbReference type="InterPro" id="IPR023577">
    <property type="entry name" value="CYTH_domain"/>
</dbReference>
<dbReference type="InterPro" id="IPR009195">
    <property type="entry name" value="Uncharacterised_YjbK"/>
</dbReference>
<dbReference type="AlphaFoldDB" id="D6XTC9"/>
<dbReference type="PROSITE" id="PS51707">
    <property type="entry name" value="CYTH"/>
    <property type="match status" value="1"/>
</dbReference>